<dbReference type="InterPro" id="IPR003598">
    <property type="entry name" value="Ig_sub2"/>
</dbReference>
<protein>
    <recommendedName>
        <fullName evidence="2">receptor protein-tyrosine kinase</fullName>
        <ecNumber evidence="2">2.7.10.1</ecNumber>
    </recommendedName>
</protein>
<evidence type="ECO:0000256" key="3">
    <source>
        <dbReference type="ARBA" id="ARBA00022553"/>
    </source>
</evidence>
<evidence type="ECO:0000256" key="10">
    <source>
        <dbReference type="ARBA" id="ARBA00022840"/>
    </source>
</evidence>
<dbReference type="FunFam" id="2.60.40.10:FF:000016">
    <property type="entry name" value="Fibroblast growth factor receptor"/>
    <property type="match status" value="1"/>
</dbReference>
<feature type="transmembrane region" description="Helical" evidence="19">
    <location>
        <begin position="414"/>
        <end position="434"/>
    </location>
</feature>
<evidence type="ECO:0000256" key="17">
    <source>
        <dbReference type="ARBA" id="ARBA00023319"/>
    </source>
</evidence>
<evidence type="ECO:0000256" key="7">
    <source>
        <dbReference type="ARBA" id="ARBA00022737"/>
    </source>
</evidence>
<dbReference type="PROSITE" id="PS50835">
    <property type="entry name" value="IG_LIKE"/>
    <property type="match status" value="3"/>
</dbReference>
<name>A0AAE0RV63_9BIVA</name>
<keyword evidence="5 19" id="KW-0812">Transmembrane</keyword>
<comment type="subcellular location">
    <subcellularLocation>
        <location evidence="1">Membrane</location>
        <topology evidence="1">Single-pass membrane protein</topology>
    </subcellularLocation>
</comment>
<evidence type="ECO:0000256" key="16">
    <source>
        <dbReference type="ARBA" id="ARBA00023180"/>
    </source>
</evidence>
<keyword evidence="6 20" id="KW-0732">Signal</keyword>
<dbReference type="EC" id="2.7.10.1" evidence="2"/>
<keyword evidence="13" id="KW-0829">Tyrosine-protein kinase</keyword>
<dbReference type="PANTHER" id="PTHR19890">
    <property type="entry name" value="FIBROBLAST GROWTH FACTOR RECEPTOR"/>
    <property type="match status" value="1"/>
</dbReference>
<dbReference type="FunFam" id="2.60.40.10:FF:000593">
    <property type="entry name" value="Fibroblast growth factor receptor-like 1"/>
    <property type="match status" value="1"/>
</dbReference>
<evidence type="ECO:0000256" key="4">
    <source>
        <dbReference type="ARBA" id="ARBA00022679"/>
    </source>
</evidence>
<evidence type="ECO:0000256" key="2">
    <source>
        <dbReference type="ARBA" id="ARBA00011902"/>
    </source>
</evidence>
<keyword evidence="15" id="KW-0675">Receptor</keyword>
<keyword evidence="16" id="KW-0325">Glycoprotein</keyword>
<dbReference type="InterPro" id="IPR036179">
    <property type="entry name" value="Ig-like_dom_sf"/>
</dbReference>
<keyword evidence="7" id="KW-0677">Repeat</keyword>
<evidence type="ECO:0000256" key="5">
    <source>
        <dbReference type="ARBA" id="ARBA00022692"/>
    </source>
</evidence>
<keyword evidence="3" id="KW-0597">Phosphoprotein</keyword>
<evidence type="ECO:0000259" key="21">
    <source>
        <dbReference type="PROSITE" id="PS50835"/>
    </source>
</evidence>
<evidence type="ECO:0000256" key="14">
    <source>
        <dbReference type="ARBA" id="ARBA00023157"/>
    </source>
</evidence>
<evidence type="ECO:0000256" key="18">
    <source>
        <dbReference type="SAM" id="MobiDB-lite"/>
    </source>
</evidence>
<dbReference type="InterPro" id="IPR013783">
    <property type="entry name" value="Ig-like_fold"/>
</dbReference>
<evidence type="ECO:0000256" key="20">
    <source>
        <dbReference type="SAM" id="SignalP"/>
    </source>
</evidence>
<accession>A0AAE0RV63</accession>
<dbReference type="CDD" id="cd00096">
    <property type="entry name" value="Ig"/>
    <property type="match status" value="1"/>
</dbReference>
<dbReference type="InterPro" id="IPR003599">
    <property type="entry name" value="Ig_sub"/>
</dbReference>
<evidence type="ECO:0000313" key="22">
    <source>
        <dbReference type="EMBL" id="KAK3580099.1"/>
    </source>
</evidence>
<keyword evidence="17" id="KW-0393">Immunoglobulin domain</keyword>
<feature type="compositionally biased region" description="Polar residues" evidence="18">
    <location>
        <begin position="503"/>
        <end position="514"/>
    </location>
</feature>
<feature type="compositionally biased region" description="Polar residues" evidence="18">
    <location>
        <begin position="392"/>
        <end position="404"/>
    </location>
</feature>
<dbReference type="GO" id="GO:0017134">
    <property type="term" value="F:fibroblast growth factor binding"/>
    <property type="evidence" value="ECO:0007669"/>
    <property type="project" value="TreeGrafter"/>
</dbReference>
<keyword evidence="10" id="KW-0067">ATP-binding</keyword>
<dbReference type="GO" id="GO:0005886">
    <property type="term" value="C:plasma membrane"/>
    <property type="evidence" value="ECO:0007669"/>
    <property type="project" value="TreeGrafter"/>
</dbReference>
<reference evidence="22" key="2">
    <citation type="journal article" date="2021" name="Genome Biol. Evol.">
        <title>Developing a high-quality reference genome for a parasitic bivalve with doubly uniparental inheritance (Bivalvia: Unionida).</title>
        <authorList>
            <person name="Smith C.H."/>
        </authorList>
    </citation>
    <scope>NUCLEOTIDE SEQUENCE</scope>
    <source>
        <strain evidence="22">CHS0354</strain>
        <tissue evidence="22">Mantle</tissue>
    </source>
</reference>
<dbReference type="Gene3D" id="2.60.40.10">
    <property type="entry name" value="Immunoglobulins"/>
    <property type="match status" value="3"/>
</dbReference>
<dbReference type="SMART" id="SM00409">
    <property type="entry name" value="IG"/>
    <property type="match status" value="3"/>
</dbReference>
<dbReference type="Proteomes" id="UP001195483">
    <property type="component" value="Unassembled WGS sequence"/>
</dbReference>
<keyword evidence="8" id="KW-0547">Nucleotide-binding</keyword>
<keyword evidence="12 19" id="KW-0472">Membrane</keyword>
<feature type="signal peptide" evidence="20">
    <location>
        <begin position="1"/>
        <end position="29"/>
    </location>
</feature>
<dbReference type="FunFam" id="2.60.40.10:FF:000020">
    <property type="entry name" value="Fibroblast growth factor receptor"/>
    <property type="match status" value="1"/>
</dbReference>
<feature type="compositionally biased region" description="Basic and acidic residues" evidence="18">
    <location>
        <begin position="373"/>
        <end position="386"/>
    </location>
</feature>
<evidence type="ECO:0000256" key="6">
    <source>
        <dbReference type="ARBA" id="ARBA00022729"/>
    </source>
</evidence>
<dbReference type="SMART" id="SM00408">
    <property type="entry name" value="IGc2"/>
    <property type="match status" value="3"/>
</dbReference>
<dbReference type="GO" id="GO:0005007">
    <property type="term" value="F:fibroblast growth factor receptor activity"/>
    <property type="evidence" value="ECO:0007669"/>
    <property type="project" value="TreeGrafter"/>
</dbReference>
<dbReference type="PANTHER" id="PTHR19890:SF10">
    <property type="entry name" value="FIBROBLAST GROWTH FACTOR RECEPTOR-LIKE 1"/>
    <property type="match status" value="1"/>
</dbReference>
<sequence length="526" mass="58790">MKVEVTCDMARTRCLFCIFLWLVSGRSKALGPPHQEEQVQYHQIAKVGQAKKLLCPVVANPDPIERQWFKDSTAITINHDWTRFRLLKDGSLRIKPVELEDAGQYVCKATNGFGRISMNYTLTVLDKTSPGLVKQENVTNTELAEEDSSMEGVPPRFMQEKMKRQNIVRPVSSSVRLKCRASGKPTPHIQWVKNGVLDMESQQKWTLKLQKLKEDDSGNYTCIVSNRFGIINYTYTLEVVAKITSKPVLMGPHPVNETVPLGGTVSFQCRAKSAVQPHIQWLKKINNLNMLSNDNDTIEVEGQKFIVLKAGKVWNGPDGSYINKLNIPRVSEDDAGMYICLGANSRGYSFRSAFLTIRTTDFASSNGNFPSDPHDKLLKHNNHDHGGLGPTYGSSAETNDNSTNSGFMGNQPQIIAIATCSAFVFLIVVGIFILQRRRCNAQSRLTRNAQFNPVPTHDKDMFSHSGHTNPHMIPIMNANNSCISNSEKVSKNYSMDMYSDISSVSKSHHQPSGQETKHLKSIHGAY</sequence>
<feature type="chain" id="PRO_5042130755" description="receptor protein-tyrosine kinase" evidence="20">
    <location>
        <begin position="30"/>
        <end position="526"/>
    </location>
</feature>
<feature type="domain" description="Ig-like" evidence="21">
    <location>
        <begin position="33"/>
        <end position="123"/>
    </location>
</feature>
<comment type="caution">
    <text evidence="22">The sequence shown here is derived from an EMBL/GenBank/DDBJ whole genome shotgun (WGS) entry which is preliminary data.</text>
</comment>
<evidence type="ECO:0000256" key="1">
    <source>
        <dbReference type="ARBA" id="ARBA00004167"/>
    </source>
</evidence>
<feature type="domain" description="Ig-like" evidence="21">
    <location>
        <begin position="247"/>
        <end position="356"/>
    </location>
</feature>
<keyword evidence="11 19" id="KW-1133">Transmembrane helix</keyword>
<dbReference type="InterPro" id="IPR013098">
    <property type="entry name" value="Ig_I-set"/>
</dbReference>
<organism evidence="22 23">
    <name type="scientific">Potamilus streckersoni</name>
    <dbReference type="NCBI Taxonomy" id="2493646"/>
    <lineage>
        <taxon>Eukaryota</taxon>
        <taxon>Metazoa</taxon>
        <taxon>Spiralia</taxon>
        <taxon>Lophotrochozoa</taxon>
        <taxon>Mollusca</taxon>
        <taxon>Bivalvia</taxon>
        <taxon>Autobranchia</taxon>
        <taxon>Heteroconchia</taxon>
        <taxon>Palaeoheterodonta</taxon>
        <taxon>Unionida</taxon>
        <taxon>Unionoidea</taxon>
        <taxon>Unionidae</taxon>
        <taxon>Ambleminae</taxon>
        <taxon>Lampsilini</taxon>
        <taxon>Potamilus</taxon>
    </lineage>
</organism>
<feature type="region of interest" description="Disordered" evidence="18">
    <location>
        <begin position="503"/>
        <end position="526"/>
    </location>
</feature>
<evidence type="ECO:0000256" key="8">
    <source>
        <dbReference type="ARBA" id="ARBA00022741"/>
    </source>
</evidence>
<evidence type="ECO:0000256" key="12">
    <source>
        <dbReference type="ARBA" id="ARBA00023136"/>
    </source>
</evidence>
<evidence type="ECO:0000256" key="19">
    <source>
        <dbReference type="SAM" id="Phobius"/>
    </source>
</evidence>
<dbReference type="AlphaFoldDB" id="A0AAE0RV63"/>
<keyword evidence="4" id="KW-0808">Transferase</keyword>
<evidence type="ECO:0000256" key="13">
    <source>
        <dbReference type="ARBA" id="ARBA00023137"/>
    </source>
</evidence>
<dbReference type="InterPro" id="IPR052615">
    <property type="entry name" value="FGFRL"/>
</dbReference>
<keyword evidence="9" id="KW-0418">Kinase</keyword>
<dbReference type="InterPro" id="IPR007110">
    <property type="entry name" value="Ig-like_dom"/>
</dbReference>
<evidence type="ECO:0000313" key="23">
    <source>
        <dbReference type="Proteomes" id="UP001195483"/>
    </source>
</evidence>
<dbReference type="Pfam" id="PF07679">
    <property type="entry name" value="I-set"/>
    <property type="match status" value="1"/>
</dbReference>
<keyword evidence="23" id="KW-1185">Reference proteome</keyword>
<proteinExistence type="predicted"/>
<evidence type="ECO:0000256" key="15">
    <source>
        <dbReference type="ARBA" id="ARBA00023170"/>
    </source>
</evidence>
<reference evidence="22" key="3">
    <citation type="submission" date="2023-05" db="EMBL/GenBank/DDBJ databases">
        <authorList>
            <person name="Smith C.H."/>
        </authorList>
    </citation>
    <scope>NUCLEOTIDE SEQUENCE</scope>
    <source>
        <strain evidence="22">CHS0354</strain>
        <tissue evidence="22">Mantle</tissue>
    </source>
</reference>
<keyword evidence="14" id="KW-1015">Disulfide bond</keyword>
<reference evidence="22" key="1">
    <citation type="journal article" date="2021" name="Genome Biol. Evol.">
        <title>A High-Quality Reference Genome for a Parasitic Bivalve with Doubly Uniparental Inheritance (Bivalvia: Unionida).</title>
        <authorList>
            <person name="Smith C.H."/>
        </authorList>
    </citation>
    <scope>NUCLEOTIDE SEQUENCE</scope>
    <source>
        <strain evidence="22">CHS0354</strain>
    </source>
</reference>
<dbReference type="Pfam" id="PF13927">
    <property type="entry name" value="Ig_3"/>
    <property type="match status" value="2"/>
</dbReference>
<feature type="region of interest" description="Disordered" evidence="18">
    <location>
        <begin position="373"/>
        <end position="404"/>
    </location>
</feature>
<dbReference type="GO" id="GO:0005524">
    <property type="term" value="F:ATP binding"/>
    <property type="evidence" value="ECO:0007669"/>
    <property type="project" value="UniProtKB-KW"/>
</dbReference>
<evidence type="ECO:0000256" key="11">
    <source>
        <dbReference type="ARBA" id="ARBA00022989"/>
    </source>
</evidence>
<gene>
    <name evidence="22" type="ORF">CHS0354_005156</name>
</gene>
<dbReference type="SUPFAM" id="SSF48726">
    <property type="entry name" value="Immunoglobulin"/>
    <property type="match status" value="3"/>
</dbReference>
<dbReference type="EMBL" id="JAEAOA010000367">
    <property type="protein sequence ID" value="KAK3580099.1"/>
    <property type="molecule type" value="Genomic_DNA"/>
</dbReference>
<evidence type="ECO:0000256" key="9">
    <source>
        <dbReference type="ARBA" id="ARBA00022777"/>
    </source>
</evidence>
<feature type="domain" description="Ig-like" evidence="21">
    <location>
        <begin position="155"/>
        <end position="238"/>
    </location>
</feature>